<feature type="repeat" description="TPR" evidence="3">
    <location>
        <begin position="798"/>
        <end position="831"/>
    </location>
</feature>
<dbReference type="InterPro" id="IPR011990">
    <property type="entry name" value="TPR-like_helical_dom_sf"/>
</dbReference>
<proteinExistence type="predicted"/>
<accession>A0A818FEM2</accession>
<feature type="repeat" description="TPR" evidence="3">
    <location>
        <begin position="388"/>
        <end position="421"/>
    </location>
</feature>
<feature type="repeat" description="TPR" evidence="3">
    <location>
        <begin position="630"/>
        <end position="663"/>
    </location>
</feature>
<evidence type="ECO:0000256" key="3">
    <source>
        <dbReference type="PROSITE-ProRule" id="PRU00339"/>
    </source>
</evidence>
<evidence type="ECO:0000313" key="4">
    <source>
        <dbReference type="EMBL" id="CAF3472561.1"/>
    </source>
</evidence>
<dbReference type="SUPFAM" id="SSF56399">
    <property type="entry name" value="ADP-ribosylation"/>
    <property type="match status" value="1"/>
</dbReference>
<gene>
    <name evidence="4" type="ORF">KIK155_LOCUS13931</name>
</gene>
<keyword evidence="1" id="KW-0677">Repeat</keyword>
<dbReference type="PANTHER" id="PTHR45641:SF19">
    <property type="entry name" value="NEPHROCYSTIN-3"/>
    <property type="match status" value="1"/>
</dbReference>
<dbReference type="SMART" id="SM00028">
    <property type="entry name" value="TPR"/>
    <property type="match status" value="10"/>
</dbReference>
<dbReference type="EMBL" id="CAJNYV010002368">
    <property type="protein sequence ID" value="CAF3472561.1"/>
    <property type="molecule type" value="Genomic_DNA"/>
</dbReference>
<keyword evidence="2 3" id="KW-0802">TPR repeat</keyword>
<organism evidence="4 5">
    <name type="scientific">Rotaria socialis</name>
    <dbReference type="NCBI Taxonomy" id="392032"/>
    <lineage>
        <taxon>Eukaryota</taxon>
        <taxon>Metazoa</taxon>
        <taxon>Spiralia</taxon>
        <taxon>Gnathifera</taxon>
        <taxon>Rotifera</taxon>
        <taxon>Eurotatoria</taxon>
        <taxon>Bdelloidea</taxon>
        <taxon>Philodinida</taxon>
        <taxon>Philodinidae</taxon>
        <taxon>Rotaria</taxon>
    </lineage>
</organism>
<feature type="repeat" description="TPR" evidence="3">
    <location>
        <begin position="714"/>
        <end position="747"/>
    </location>
</feature>
<dbReference type="PANTHER" id="PTHR45641">
    <property type="entry name" value="TETRATRICOPEPTIDE REPEAT PROTEIN (AFU_ORTHOLOGUE AFUA_6G03870)"/>
    <property type="match status" value="1"/>
</dbReference>
<comment type="caution">
    <text evidence="4">The sequence shown here is derived from an EMBL/GenBank/DDBJ whole genome shotgun (WGS) entry which is preliminary data.</text>
</comment>
<dbReference type="Gene3D" id="1.25.40.10">
    <property type="entry name" value="Tetratricopeptide repeat domain"/>
    <property type="match status" value="4"/>
</dbReference>
<evidence type="ECO:0000256" key="2">
    <source>
        <dbReference type="ARBA" id="ARBA00022803"/>
    </source>
</evidence>
<reference evidence="4" key="1">
    <citation type="submission" date="2021-02" db="EMBL/GenBank/DDBJ databases">
        <authorList>
            <person name="Nowell W R."/>
        </authorList>
    </citation>
    <scope>NUCLEOTIDE SEQUENCE</scope>
</reference>
<dbReference type="AlphaFoldDB" id="A0A818FEM2"/>
<dbReference type="Pfam" id="PF13424">
    <property type="entry name" value="TPR_12"/>
    <property type="match status" value="5"/>
</dbReference>
<dbReference type="PROSITE" id="PS50293">
    <property type="entry name" value="TPR_REGION"/>
    <property type="match status" value="2"/>
</dbReference>
<feature type="repeat" description="TPR" evidence="3">
    <location>
        <begin position="672"/>
        <end position="705"/>
    </location>
</feature>
<evidence type="ECO:0000313" key="5">
    <source>
        <dbReference type="Proteomes" id="UP000663865"/>
    </source>
</evidence>
<sequence>MATTLPDNTTVGSSSSTDLCMDQNVFLLWLDSNIDETNDDCRNSILQIRSICSINIFIDVDECIDFLTEIKDKKAFMIVTNAFSGQIVPLIHDTLELYSIYVLYRNSFIYKQFTEQYPKVKGIFTQIVPIIEPITKVVQQYDQDSTLISFFPPRNVSNGESDQAHQSFMYTQLLKEILLEIEYNEQSPKDFAAYYRKHYPGELNTVDKFERDYYNYPPIYWYTKDFMIHSVLNQALRAQNTEVILKMGFFLHDLHQNIEQLHSDQMDQHLAASSPLIVYRGQVNMALTSDKDQLLETLTYRLRDEIGGITHRHQLSQLIIKLGHFNMTEQMNRVLLDQAVNTEDQTYLNHQLGYIKASQGDNQEAMSFFEKSFELIKQFSSLNDHRFLAAYSNIGLIYDKMGEYSKALSIHQEVLEIKRKCLPSNPSSHRHLYSIIRSVNIDTNECLKELTSFEKELEICQNSIPLNHVDLAASYTNIAWAYGKLGDWLKGLLYHEKSLDIYLNASDTNNLALAVCYRNIAFVHETMGDYSKAKSFNEKAIEQCEKYFPSNQSSSTTHHTNIDSVHENIKTSLQNKKKYLHPNHPDLIRCYNYIGSMYSNMGEYSKAVSYFEEDLEVCRNSLPSNHPDLAISYSNIGSMYAKMAEYTKALAYYGKGLDIIEKSFPTNHPDWAMAYNNIGSVNFIMGGYVEALSNFEKALEIRKKFFPANHRNLAISYNNIGSVFSKMGEYANALFHYEQAIEVTKKAHQPDHRSLAICVRNIAALYNDMGEYWNALRNRKKALEILEKFLPANHLDLAVSYSSIGSVYLKMGEFTNAFSSCKKALDIGEKSFPPNDPDWATCYNNMGSVYFDTGEYVEAI</sequence>
<protein>
    <submittedName>
        <fullName evidence="4">Uncharacterized protein</fullName>
    </submittedName>
</protein>
<dbReference type="PROSITE" id="PS50005">
    <property type="entry name" value="TPR"/>
    <property type="match status" value="6"/>
</dbReference>
<dbReference type="SUPFAM" id="SSF48452">
    <property type="entry name" value="TPR-like"/>
    <property type="match status" value="3"/>
</dbReference>
<feature type="repeat" description="TPR" evidence="3">
    <location>
        <begin position="588"/>
        <end position="621"/>
    </location>
</feature>
<dbReference type="InterPro" id="IPR019734">
    <property type="entry name" value="TPR_rpt"/>
</dbReference>
<dbReference type="Proteomes" id="UP000663865">
    <property type="component" value="Unassembled WGS sequence"/>
</dbReference>
<evidence type="ECO:0000256" key="1">
    <source>
        <dbReference type="ARBA" id="ARBA00022737"/>
    </source>
</evidence>
<name>A0A818FEM2_9BILA</name>